<name>A0ABR5PI37_9LACO</name>
<evidence type="ECO:0000313" key="3">
    <source>
        <dbReference type="Proteomes" id="UP000051977"/>
    </source>
</evidence>
<protein>
    <submittedName>
        <fullName evidence="2">Uncharacterized protein</fullName>
    </submittedName>
</protein>
<dbReference type="Proteomes" id="UP000051977">
    <property type="component" value="Unassembled WGS sequence"/>
</dbReference>
<dbReference type="EMBL" id="AZEI01000002">
    <property type="protein sequence ID" value="KRL18820.1"/>
    <property type="molecule type" value="Genomic_DNA"/>
</dbReference>
<accession>A0ABR5PI37</accession>
<dbReference type="RefSeq" id="WP_156404056.1">
    <property type="nucleotide sequence ID" value="NZ_AZEI01000002.1"/>
</dbReference>
<comment type="caution">
    <text evidence="2">The sequence shown here is derived from an EMBL/GenBank/DDBJ whole genome shotgun (WGS) entry which is preliminary data.</text>
</comment>
<evidence type="ECO:0000256" key="1">
    <source>
        <dbReference type="SAM" id="Phobius"/>
    </source>
</evidence>
<keyword evidence="1" id="KW-0812">Transmembrane</keyword>
<sequence>MNHLSARNEEHADSSKSDFFDNLETALTVGSTFAGLAVLLLFVAAIVQFSWRRKIEN</sequence>
<feature type="transmembrane region" description="Helical" evidence="1">
    <location>
        <begin position="26"/>
        <end position="47"/>
    </location>
</feature>
<keyword evidence="1" id="KW-0472">Membrane</keyword>
<keyword evidence="1" id="KW-1133">Transmembrane helix</keyword>
<reference evidence="2 3" key="1">
    <citation type="journal article" date="2015" name="Genome Announc.">
        <title>Expanding the biotechnology potential of lactobacilli through comparative genomics of 213 strains and associated genera.</title>
        <authorList>
            <person name="Sun Z."/>
            <person name="Harris H.M."/>
            <person name="McCann A."/>
            <person name="Guo C."/>
            <person name="Argimon S."/>
            <person name="Zhang W."/>
            <person name="Yang X."/>
            <person name="Jeffery I.B."/>
            <person name="Cooney J.C."/>
            <person name="Kagawa T.F."/>
            <person name="Liu W."/>
            <person name="Song Y."/>
            <person name="Salvetti E."/>
            <person name="Wrobel A."/>
            <person name="Rasinkangas P."/>
            <person name="Parkhill J."/>
            <person name="Rea M.C."/>
            <person name="O'Sullivan O."/>
            <person name="Ritari J."/>
            <person name="Douillard F.P."/>
            <person name="Paul Ross R."/>
            <person name="Yang R."/>
            <person name="Briner A.E."/>
            <person name="Felis G.E."/>
            <person name="de Vos W.M."/>
            <person name="Barrangou R."/>
            <person name="Klaenhammer T.R."/>
            <person name="Caufield P.W."/>
            <person name="Cui Y."/>
            <person name="Zhang H."/>
            <person name="O'Toole P.W."/>
        </authorList>
    </citation>
    <scope>NUCLEOTIDE SEQUENCE [LARGE SCALE GENOMIC DNA]</scope>
    <source>
        <strain evidence="2 3">DSM 19907</strain>
    </source>
</reference>
<gene>
    <name evidence="2" type="ORF">FD12_GL002094</name>
</gene>
<proteinExistence type="predicted"/>
<keyword evidence="3" id="KW-1185">Reference proteome</keyword>
<evidence type="ECO:0000313" key="2">
    <source>
        <dbReference type="EMBL" id="KRL18820.1"/>
    </source>
</evidence>
<organism evidence="2 3">
    <name type="scientific">Lentilactobacillus rapi DSM 19907 = JCM 15042</name>
    <dbReference type="NCBI Taxonomy" id="1423795"/>
    <lineage>
        <taxon>Bacteria</taxon>
        <taxon>Bacillati</taxon>
        <taxon>Bacillota</taxon>
        <taxon>Bacilli</taxon>
        <taxon>Lactobacillales</taxon>
        <taxon>Lactobacillaceae</taxon>
        <taxon>Lentilactobacillus</taxon>
    </lineage>
</organism>